<dbReference type="GO" id="GO:0004658">
    <property type="term" value="F:propionyl-CoA carboxylase activity"/>
    <property type="evidence" value="ECO:0007669"/>
    <property type="project" value="TreeGrafter"/>
</dbReference>
<evidence type="ECO:0000259" key="1">
    <source>
        <dbReference type="PROSITE" id="PS50980"/>
    </source>
</evidence>
<dbReference type="Proteomes" id="UP000275394">
    <property type="component" value="Unassembled WGS sequence"/>
</dbReference>
<feature type="domain" description="CoA carboxyltransferase N-terminal" evidence="1">
    <location>
        <begin position="36"/>
        <end position="279"/>
    </location>
</feature>
<evidence type="ECO:0000313" key="3">
    <source>
        <dbReference type="EMBL" id="ROS04602.1"/>
    </source>
</evidence>
<name>A0A3N2DY53_9GAMM</name>
<dbReference type="PANTHER" id="PTHR43842">
    <property type="entry name" value="PROPIONYL-COA CARBOXYLASE BETA CHAIN"/>
    <property type="match status" value="1"/>
</dbReference>
<evidence type="ECO:0000313" key="4">
    <source>
        <dbReference type="Proteomes" id="UP000275394"/>
    </source>
</evidence>
<feature type="domain" description="CoA carboxyltransferase C-terminal" evidence="2">
    <location>
        <begin position="298"/>
        <end position="569"/>
    </location>
</feature>
<dbReference type="Gene3D" id="3.90.226.10">
    <property type="entry name" value="2-enoyl-CoA Hydratase, Chain A, domain 1"/>
    <property type="match status" value="2"/>
</dbReference>
<dbReference type="AlphaFoldDB" id="A0A3N2DY53"/>
<gene>
    <name evidence="3" type="ORF">EDC56_0108</name>
</gene>
<evidence type="ECO:0000259" key="2">
    <source>
        <dbReference type="PROSITE" id="PS50989"/>
    </source>
</evidence>
<dbReference type="Pfam" id="PF01039">
    <property type="entry name" value="Carboxyl_trans"/>
    <property type="match status" value="1"/>
</dbReference>
<dbReference type="PROSITE" id="PS50980">
    <property type="entry name" value="COA_CT_NTER"/>
    <property type="match status" value="1"/>
</dbReference>
<dbReference type="RefSeq" id="WP_123710592.1">
    <property type="nucleotide sequence ID" value="NZ_RKHR01000003.1"/>
</dbReference>
<dbReference type="PANTHER" id="PTHR43842:SF2">
    <property type="entry name" value="PROPIONYL-COA CARBOXYLASE BETA CHAIN, MITOCHONDRIAL"/>
    <property type="match status" value="1"/>
</dbReference>
<dbReference type="InterPro" id="IPR051047">
    <property type="entry name" value="AccD/PCCB"/>
</dbReference>
<dbReference type="SUPFAM" id="SSF52096">
    <property type="entry name" value="ClpP/crotonase"/>
    <property type="match status" value="2"/>
</dbReference>
<keyword evidence="4" id="KW-1185">Reference proteome</keyword>
<organism evidence="3 4">
    <name type="scientific">Sinobacterium caligoides</name>
    <dbReference type="NCBI Taxonomy" id="933926"/>
    <lineage>
        <taxon>Bacteria</taxon>
        <taxon>Pseudomonadati</taxon>
        <taxon>Pseudomonadota</taxon>
        <taxon>Gammaproteobacteria</taxon>
        <taxon>Cellvibrionales</taxon>
        <taxon>Spongiibacteraceae</taxon>
        <taxon>Sinobacterium</taxon>
    </lineage>
</organism>
<dbReference type="OrthoDB" id="9803706at2"/>
<dbReference type="InterPro" id="IPR011762">
    <property type="entry name" value="COA_CT_N"/>
</dbReference>
<dbReference type="GO" id="GO:0016740">
    <property type="term" value="F:transferase activity"/>
    <property type="evidence" value="ECO:0007669"/>
    <property type="project" value="UniProtKB-KW"/>
</dbReference>
<dbReference type="InterPro" id="IPR029045">
    <property type="entry name" value="ClpP/crotonase-like_dom_sf"/>
</dbReference>
<dbReference type="EMBL" id="RKHR01000003">
    <property type="protein sequence ID" value="ROS04602.1"/>
    <property type="molecule type" value="Genomic_DNA"/>
</dbReference>
<dbReference type="InterPro" id="IPR034733">
    <property type="entry name" value="AcCoA_carboxyl_beta"/>
</dbReference>
<dbReference type="InterPro" id="IPR011763">
    <property type="entry name" value="COA_CT_C"/>
</dbReference>
<protein>
    <submittedName>
        <fullName evidence="3">Acetyl-CoA carboxylase carboxyltransferase component</fullName>
    </submittedName>
</protein>
<comment type="caution">
    <text evidence="3">The sequence shown here is derived from an EMBL/GenBank/DDBJ whole genome shotgun (WGS) entry which is preliminary data.</text>
</comment>
<reference evidence="3 4" key="1">
    <citation type="submission" date="2018-11" db="EMBL/GenBank/DDBJ databases">
        <title>Genomic Encyclopedia of Type Strains, Phase IV (KMG-IV): sequencing the most valuable type-strain genomes for metagenomic binning, comparative biology and taxonomic classification.</title>
        <authorList>
            <person name="Goeker M."/>
        </authorList>
    </citation>
    <scope>NUCLEOTIDE SEQUENCE [LARGE SCALE GENOMIC DNA]</scope>
    <source>
        <strain evidence="3 4">DSM 100316</strain>
    </source>
</reference>
<dbReference type="PROSITE" id="PS50989">
    <property type="entry name" value="COA_CT_CTER"/>
    <property type="match status" value="1"/>
</dbReference>
<accession>A0A3N2DY53</accession>
<proteinExistence type="predicted"/>
<sequence>MTKTTKQTPSLTNPFAELKEVEFTIPGQINYEPGLYEQSLKAGYDLIQRPKKAAGVASVTKQHQKKRMTIWERIQVLTDKEPQVLYQNWGKNLDGASLVTAIVEINGRYVALYGHDFTVRAGSMDATNGKKLAKLFELAGKRKIPLIGLNDSAGAYIPAGVGGLDGYAEAFTALRKINGVVPSVMCMFGFNAGGGSYLPRQGSFLIQPNETFFGLTGPGVVKSVLGEDVTPDELGGPGVHSQSGVTDFVVEDEVAALQKVKELLNYLPDNNAELAPYQETSDPTDRKTWDVDILLKKAFNSPTGFNTPLDVSIIIQQICDHGDYTEIQPERARNTITALGRLGGNVVGFVANNSSVASGQIDIAAAYKNARFIRFCNLYNIPVIFLEDTTGFLPGSEQEAGGIVQAGRAMLDAIIDLRTPRFLLILRNAFGGAYASYNNYPTGADFVCALPTTRAAVMGPAGVEYVYKKELREIRGSVAGRIEAARGEHVANGLTQEEAVQAAETEIKEWVAEQEALLVQRYEKELMNPNEALSLGSISQIVMPSDLRKVLADQMAFHLGHYQPEPLASTQREFH</sequence>
<keyword evidence="3" id="KW-0808">Transferase</keyword>